<dbReference type="InterPro" id="IPR010075">
    <property type="entry name" value="PRibForGlyAmidine_synth_PurQ"/>
</dbReference>
<reference evidence="9 10" key="1">
    <citation type="submission" date="2016-11" db="EMBL/GenBank/DDBJ databases">
        <authorList>
            <person name="Jaros S."/>
            <person name="Januszkiewicz K."/>
            <person name="Wedrychowicz H."/>
        </authorList>
    </citation>
    <scope>NUCLEOTIDE SEQUENCE [LARGE SCALE GENOMIC DNA]</scope>
    <source>
        <strain evidence="9 10">DSM 24787</strain>
    </source>
</reference>
<dbReference type="RefSeq" id="WP_074240880.1">
    <property type="nucleotide sequence ID" value="NZ_FSRA01000002.1"/>
</dbReference>
<evidence type="ECO:0000256" key="4">
    <source>
        <dbReference type="ARBA" id="ARBA00022755"/>
    </source>
</evidence>
<feature type="active site" evidence="8">
    <location>
        <position position="205"/>
    </location>
</feature>
<accession>A0A1N6J641</accession>
<evidence type="ECO:0000256" key="2">
    <source>
        <dbReference type="ARBA" id="ARBA00022598"/>
    </source>
</evidence>
<keyword evidence="1 8" id="KW-0963">Cytoplasm</keyword>
<dbReference type="AlphaFoldDB" id="A0A1N6J641"/>
<dbReference type="PIRSF" id="PIRSF001586">
    <property type="entry name" value="FGAM_synth_I"/>
    <property type="match status" value="1"/>
</dbReference>
<dbReference type="SUPFAM" id="SSF52317">
    <property type="entry name" value="Class I glutamine amidotransferase-like"/>
    <property type="match status" value="1"/>
</dbReference>
<evidence type="ECO:0000256" key="5">
    <source>
        <dbReference type="ARBA" id="ARBA00022801"/>
    </source>
</evidence>
<dbReference type="GO" id="GO:0004642">
    <property type="term" value="F:phosphoribosylformylglycinamidine synthase activity"/>
    <property type="evidence" value="ECO:0007669"/>
    <property type="project" value="UniProtKB-UniRule"/>
</dbReference>
<gene>
    <name evidence="8" type="primary">purQ</name>
    <name evidence="9" type="ORF">SAMN04488055_3668</name>
</gene>
<evidence type="ECO:0000256" key="8">
    <source>
        <dbReference type="HAMAP-Rule" id="MF_00421"/>
    </source>
</evidence>
<evidence type="ECO:0000313" key="10">
    <source>
        <dbReference type="Proteomes" id="UP000185003"/>
    </source>
</evidence>
<feature type="active site" evidence="8">
    <location>
        <position position="207"/>
    </location>
</feature>
<dbReference type="CDD" id="cd01740">
    <property type="entry name" value="GATase1_FGAR_AT"/>
    <property type="match status" value="1"/>
</dbReference>
<dbReference type="Proteomes" id="UP000185003">
    <property type="component" value="Unassembled WGS sequence"/>
</dbReference>
<evidence type="ECO:0000256" key="6">
    <source>
        <dbReference type="ARBA" id="ARBA00022840"/>
    </source>
</evidence>
<dbReference type="InterPro" id="IPR029062">
    <property type="entry name" value="Class_I_gatase-like"/>
</dbReference>
<evidence type="ECO:0000256" key="3">
    <source>
        <dbReference type="ARBA" id="ARBA00022741"/>
    </source>
</evidence>
<keyword evidence="4 8" id="KW-0658">Purine biosynthesis</keyword>
<sequence length="230" mass="25586">MKFGVVTFPGSNCDQDMIDALRYDLNQDVIALWHKDKDLSMFGTEDCVLLPGGFSYGDYLRCGAIAKFSPMMQSVIEFAKKGGRVIGVCNGFQILCEAGLLPGALLKNQNQQFICKNVFMKSENTQASITKDVTGRPLMIPIAHGEGRYYADDATLDELFKHNQVLFRYCDEFGNIIEQANPNGAIRNIAGICNKERNVFGMMPHPERASSEILGNRDGQLIFQSLINNN</sequence>
<dbReference type="UniPathway" id="UPA00074">
    <property type="reaction ID" value="UER00128"/>
</dbReference>
<keyword evidence="6 8" id="KW-0067">ATP-binding</keyword>
<keyword evidence="7 8" id="KW-0315">Glutamine amidotransferase</keyword>
<dbReference type="NCBIfam" id="TIGR01737">
    <property type="entry name" value="FGAM_synth_I"/>
    <property type="match status" value="1"/>
</dbReference>
<evidence type="ECO:0000313" key="9">
    <source>
        <dbReference type="EMBL" id="SIO39767.1"/>
    </source>
</evidence>
<evidence type="ECO:0000256" key="1">
    <source>
        <dbReference type="ARBA" id="ARBA00022490"/>
    </source>
</evidence>
<dbReference type="OrthoDB" id="9804441at2"/>
<dbReference type="SMART" id="SM01211">
    <property type="entry name" value="GATase_5"/>
    <property type="match status" value="1"/>
</dbReference>
<dbReference type="PROSITE" id="PS51273">
    <property type="entry name" value="GATASE_TYPE_1"/>
    <property type="match status" value="1"/>
</dbReference>
<comment type="subunit">
    <text evidence="8">Part of the FGAM synthase complex composed of 1 PurL, 1 PurQ and 2 PurS subunits.</text>
</comment>
<keyword evidence="5 8" id="KW-0378">Hydrolase</keyword>
<dbReference type="GO" id="GO:0005737">
    <property type="term" value="C:cytoplasm"/>
    <property type="evidence" value="ECO:0007669"/>
    <property type="project" value="UniProtKB-SubCell"/>
</dbReference>
<dbReference type="GO" id="GO:0004359">
    <property type="term" value="F:glutaminase activity"/>
    <property type="evidence" value="ECO:0007669"/>
    <property type="project" value="UniProtKB-EC"/>
</dbReference>
<dbReference type="HAMAP" id="MF_00421">
    <property type="entry name" value="PurQ"/>
    <property type="match status" value="1"/>
</dbReference>
<dbReference type="PANTHER" id="PTHR47552">
    <property type="entry name" value="PHOSPHORIBOSYLFORMYLGLYCINAMIDINE SYNTHASE SUBUNIT PURQ"/>
    <property type="match status" value="1"/>
</dbReference>
<dbReference type="GO" id="GO:0005524">
    <property type="term" value="F:ATP binding"/>
    <property type="evidence" value="ECO:0007669"/>
    <property type="project" value="UniProtKB-KW"/>
</dbReference>
<feature type="active site" description="Nucleophile" evidence="8">
    <location>
        <position position="89"/>
    </location>
</feature>
<dbReference type="EC" id="6.3.5.3" evidence="8"/>
<keyword evidence="3 8" id="KW-0547">Nucleotide-binding</keyword>
<comment type="subcellular location">
    <subcellularLocation>
        <location evidence="8">Cytoplasm</location>
    </subcellularLocation>
</comment>
<dbReference type="STRING" id="536979.SAMN04488055_3668"/>
<comment type="catalytic activity">
    <reaction evidence="8">
        <text>L-glutamine + H2O = L-glutamate + NH4(+)</text>
        <dbReference type="Rhea" id="RHEA:15889"/>
        <dbReference type="ChEBI" id="CHEBI:15377"/>
        <dbReference type="ChEBI" id="CHEBI:28938"/>
        <dbReference type="ChEBI" id="CHEBI:29985"/>
        <dbReference type="ChEBI" id="CHEBI:58359"/>
        <dbReference type="EC" id="3.5.1.2"/>
    </reaction>
</comment>
<dbReference type="Pfam" id="PF13507">
    <property type="entry name" value="GATase_5"/>
    <property type="match status" value="1"/>
</dbReference>
<keyword evidence="2 8" id="KW-0436">Ligase</keyword>
<comment type="function">
    <text evidence="8">Part of the phosphoribosylformylglycinamidine synthase complex involved in the purines biosynthetic pathway. Catalyzes the ATP-dependent conversion of formylglycinamide ribonucleotide (FGAR) and glutamine to yield formylglycinamidine ribonucleotide (FGAM) and glutamate. The FGAM synthase complex is composed of three subunits. PurQ produces an ammonia molecule by converting glutamine to glutamate. PurL transfers the ammonia molecule to FGAR to form FGAM in an ATP-dependent manner. PurS interacts with PurQ and PurL and is thought to assist in the transfer of the ammonia molecule from PurQ to PurL.</text>
</comment>
<protein>
    <recommendedName>
        <fullName evidence="8">Phosphoribosylformylglycinamidine synthase subunit PurQ</fullName>
        <shortName evidence="8">FGAM synthase</shortName>
        <ecNumber evidence="8">6.3.5.3</ecNumber>
    </recommendedName>
    <alternativeName>
        <fullName evidence="8">Formylglycinamide ribonucleotide amidotransferase subunit I</fullName>
        <shortName evidence="8">FGAR amidotransferase I</shortName>
        <shortName evidence="8">FGAR-AT I</shortName>
    </alternativeName>
    <alternativeName>
        <fullName evidence="8">Glutaminase PurQ</fullName>
        <ecNumber evidence="8">3.5.1.2</ecNumber>
    </alternativeName>
    <alternativeName>
        <fullName evidence="8">Phosphoribosylformylglycinamidine synthase subunit I</fullName>
    </alternativeName>
</protein>
<name>A0A1N6J641_9BACT</name>
<dbReference type="NCBIfam" id="NF002957">
    <property type="entry name" value="PRK03619.1"/>
    <property type="match status" value="1"/>
</dbReference>
<dbReference type="PANTHER" id="PTHR47552:SF1">
    <property type="entry name" value="PHOSPHORIBOSYLFORMYLGLYCINAMIDINE SYNTHASE SUBUNIT PURQ"/>
    <property type="match status" value="1"/>
</dbReference>
<dbReference type="EC" id="3.5.1.2" evidence="8"/>
<dbReference type="Gene3D" id="3.40.50.880">
    <property type="match status" value="1"/>
</dbReference>
<proteinExistence type="inferred from homology"/>
<comment type="catalytic activity">
    <reaction evidence="8">
        <text>N(2)-formyl-N(1)-(5-phospho-beta-D-ribosyl)glycinamide + L-glutamine + ATP + H2O = 2-formamido-N(1)-(5-O-phospho-beta-D-ribosyl)acetamidine + L-glutamate + ADP + phosphate + H(+)</text>
        <dbReference type="Rhea" id="RHEA:17129"/>
        <dbReference type="ChEBI" id="CHEBI:15377"/>
        <dbReference type="ChEBI" id="CHEBI:15378"/>
        <dbReference type="ChEBI" id="CHEBI:29985"/>
        <dbReference type="ChEBI" id="CHEBI:30616"/>
        <dbReference type="ChEBI" id="CHEBI:43474"/>
        <dbReference type="ChEBI" id="CHEBI:58359"/>
        <dbReference type="ChEBI" id="CHEBI:147286"/>
        <dbReference type="ChEBI" id="CHEBI:147287"/>
        <dbReference type="ChEBI" id="CHEBI:456216"/>
        <dbReference type="EC" id="6.3.5.3"/>
    </reaction>
</comment>
<comment type="pathway">
    <text evidence="8">Purine metabolism; IMP biosynthesis via de novo pathway; 5-amino-1-(5-phospho-D-ribosyl)imidazole from N(2)-formyl-N(1)-(5-phospho-D-ribosyl)glycinamide: step 1/2.</text>
</comment>
<dbReference type="EMBL" id="FSRA01000002">
    <property type="protein sequence ID" value="SIO39767.1"/>
    <property type="molecule type" value="Genomic_DNA"/>
</dbReference>
<keyword evidence="10" id="KW-1185">Reference proteome</keyword>
<evidence type="ECO:0000256" key="7">
    <source>
        <dbReference type="ARBA" id="ARBA00022962"/>
    </source>
</evidence>
<organism evidence="9 10">
    <name type="scientific">Chitinophaga niabensis</name>
    <dbReference type="NCBI Taxonomy" id="536979"/>
    <lineage>
        <taxon>Bacteria</taxon>
        <taxon>Pseudomonadati</taxon>
        <taxon>Bacteroidota</taxon>
        <taxon>Chitinophagia</taxon>
        <taxon>Chitinophagales</taxon>
        <taxon>Chitinophagaceae</taxon>
        <taxon>Chitinophaga</taxon>
    </lineage>
</organism>
<dbReference type="GO" id="GO:0006189">
    <property type="term" value="P:'de novo' IMP biosynthetic process"/>
    <property type="evidence" value="ECO:0007669"/>
    <property type="project" value="UniProtKB-UniRule"/>
</dbReference>